<dbReference type="Gene3D" id="3.40.50.300">
    <property type="entry name" value="P-loop containing nucleotide triphosphate hydrolases"/>
    <property type="match status" value="1"/>
</dbReference>
<protein>
    <recommendedName>
        <fullName evidence="3">NACHT domain-containing protein</fullName>
    </recommendedName>
</protein>
<dbReference type="PANTHER" id="PTHR10039:SF10">
    <property type="entry name" value="NACHT DOMAIN-CONTAINING PROTEIN"/>
    <property type="match status" value="1"/>
</dbReference>
<dbReference type="InterPro" id="IPR007111">
    <property type="entry name" value="NACHT_NTPase"/>
</dbReference>
<accession>A0AAN6STY2</accession>
<feature type="domain" description="NACHT" evidence="3">
    <location>
        <begin position="372"/>
        <end position="527"/>
    </location>
</feature>
<dbReference type="Proteomes" id="UP001303115">
    <property type="component" value="Unassembled WGS sequence"/>
</dbReference>
<feature type="region of interest" description="Disordered" evidence="2">
    <location>
        <begin position="1"/>
        <end position="101"/>
    </location>
</feature>
<dbReference type="SUPFAM" id="SSF48403">
    <property type="entry name" value="Ankyrin repeat"/>
    <property type="match status" value="1"/>
</dbReference>
<dbReference type="InterPro" id="IPR056884">
    <property type="entry name" value="NPHP3-like_N"/>
</dbReference>
<dbReference type="PANTHER" id="PTHR10039">
    <property type="entry name" value="AMELOGENIN"/>
    <property type="match status" value="1"/>
</dbReference>
<dbReference type="Pfam" id="PF24883">
    <property type="entry name" value="NPHP3_N"/>
    <property type="match status" value="1"/>
</dbReference>
<dbReference type="PROSITE" id="PS50837">
    <property type="entry name" value="NACHT"/>
    <property type="match status" value="1"/>
</dbReference>
<name>A0AAN6STY2_9PEZI</name>
<evidence type="ECO:0000256" key="1">
    <source>
        <dbReference type="ARBA" id="ARBA00022737"/>
    </source>
</evidence>
<dbReference type="EMBL" id="MU854333">
    <property type="protein sequence ID" value="KAK4042994.1"/>
    <property type="molecule type" value="Genomic_DNA"/>
</dbReference>
<comment type="caution">
    <text evidence="4">The sequence shown here is derived from an EMBL/GenBank/DDBJ whole genome shotgun (WGS) entry which is preliminary data.</text>
</comment>
<sequence>MAMAAARNGSFRHRVRERLNRFRRKLRPSADEADISPAGSTTGDPNPRPTKSQPSGSKRATTSSASSTPPHQGHDNPKRSAATPDDAAGLQVAQADTSSRVKDCSTANVWPSDLWSAAYREAVNGLAEDTNIAILETVSVADLFKQLERIEKDAAQESVFLRGVEYLQSLQVPLQTFKLALDLASPLASIEPTAATVFGMVKGVTAIAISLSTADINFAKQIGEMLEQLSYLDDCDMLGQKANKEDIHKALVLVYQKLLEFYNVAFEMLSRRGVKLAMRMVLENGRLPTIVSDFLRHADHLRKLVEKAIWEIVEDIKAMLYDPQIARWLGSGKMSRQSQHHAYLQELRADQACEFLLKDTTFINWYHATDSQHLAILGDMGSGKSVAMAFLIDELRRRNEHQLPQPKVCYHYCQNGETGQATHIFSALALSLLEQLPGLKRAFFEWYKQTMASGIEPATSFKALEEWLQHTLETLDRPLILAIDGLDECDRQSRNCLLGSLRKLSQRTPRLKVLLSSRPEAEILEQLRGASTIPMGCDAARDCFIAEKTVESRLFYLAKDVKALVTETLSRRAQGSAIWTKVTAELIEIRGIRALGPMRAFLEEIPQPRKLSELYTNLFSRYTSNEPENQRLATAALEILAATRRPLSILELAWAVALGAAREAVPTVDALAKLVDHQRVLSLVQPFVVHVDFSDVTRRQVKLAHQSVKEFIAPVQQRIESLEAGMLDICIRYLLLRDIGRVALFSDEHLAIEELPQDPNLFKDNLEHGNCDVFGSWEAWEQEMIHYDPTERGFGELFVYASCHWVGHFGAVSAEPLLPRRKDIELVCRAGSTGLNNWTAQNCRPDCALKPRFEFHSSLYDPLGVTSLYGSDAMLRHMLEHSDLEMDGFLPNQAMAAADRVLRFGDLSRLALLWGSKIGHQIRNMEFFRLVLQQWSTSPSDKRRPNWDVVFGLAKDVLDKMVTERWGHDLLSLAARTGCLPMVRRLMDETQHRPALKTELLGERSCSKYGPVGEAVLGNHVDVLETLLAQDGIEAHLRHRSPYGENVLHLASRHCNPAVFRRLVPRLGDGVRQRDERNDTVLVRIITSPSPSRDRRESARILLSEVVGGWSEDEQQEAWRVAARLGDLDMCRFLVRFGTISIHARPLGDDGDVLAEGPNSRG</sequence>
<evidence type="ECO:0000313" key="4">
    <source>
        <dbReference type="EMBL" id="KAK4042994.1"/>
    </source>
</evidence>
<dbReference type="InterPro" id="IPR036770">
    <property type="entry name" value="Ankyrin_rpt-contain_sf"/>
</dbReference>
<gene>
    <name evidence="4" type="ORF">C8A01DRAFT_44062</name>
</gene>
<organism evidence="4 5">
    <name type="scientific">Parachaetomium inaequale</name>
    <dbReference type="NCBI Taxonomy" id="2588326"/>
    <lineage>
        <taxon>Eukaryota</taxon>
        <taxon>Fungi</taxon>
        <taxon>Dikarya</taxon>
        <taxon>Ascomycota</taxon>
        <taxon>Pezizomycotina</taxon>
        <taxon>Sordariomycetes</taxon>
        <taxon>Sordariomycetidae</taxon>
        <taxon>Sordariales</taxon>
        <taxon>Chaetomiaceae</taxon>
        <taxon>Parachaetomium</taxon>
    </lineage>
</organism>
<dbReference type="Gene3D" id="1.25.40.20">
    <property type="entry name" value="Ankyrin repeat-containing domain"/>
    <property type="match status" value="1"/>
</dbReference>
<proteinExistence type="predicted"/>
<keyword evidence="5" id="KW-1185">Reference proteome</keyword>
<reference evidence="5" key="1">
    <citation type="journal article" date="2023" name="Mol. Phylogenet. Evol.">
        <title>Genome-scale phylogeny and comparative genomics of the fungal order Sordariales.</title>
        <authorList>
            <person name="Hensen N."/>
            <person name="Bonometti L."/>
            <person name="Westerberg I."/>
            <person name="Brannstrom I.O."/>
            <person name="Guillou S."/>
            <person name="Cros-Aarteil S."/>
            <person name="Calhoun S."/>
            <person name="Haridas S."/>
            <person name="Kuo A."/>
            <person name="Mondo S."/>
            <person name="Pangilinan J."/>
            <person name="Riley R."/>
            <person name="LaButti K."/>
            <person name="Andreopoulos B."/>
            <person name="Lipzen A."/>
            <person name="Chen C."/>
            <person name="Yan M."/>
            <person name="Daum C."/>
            <person name="Ng V."/>
            <person name="Clum A."/>
            <person name="Steindorff A."/>
            <person name="Ohm R.A."/>
            <person name="Martin F."/>
            <person name="Silar P."/>
            <person name="Natvig D.O."/>
            <person name="Lalanne C."/>
            <person name="Gautier V."/>
            <person name="Ament-Velasquez S.L."/>
            <person name="Kruys A."/>
            <person name="Hutchinson M.I."/>
            <person name="Powell A.J."/>
            <person name="Barry K."/>
            <person name="Miller A.N."/>
            <person name="Grigoriev I.V."/>
            <person name="Debuchy R."/>
            <person name="Gladieux P."/>
            <person name="Hiltunen Thoren M."/>
            <person name="Johannesson H."/>
        </authorList>
    </citation>
    <scope>NUCLEOTIDE SEQUENCE [LARGE SCALE GENOMIC DNA]</scope>
    <source>
        <strain evidence="5">CBS 284.82</strain>
    </source>
</reference>
<feature type="compositionally biased region" description="Polar residues" evidence="2">
    <location>
        <begin position="38"/>
        <end position="59"/>
    </location>
</feature>
<evidence type="ECO:0000313" key="5">
    <source>
        <dbReference type="Proteomes" id="UP001303115"/>
    </source>
</evidence>
<dbReference type="SUPFAM" id="SSF52540">
    <property type="entry name" value="P-loop containing nucleoside triphosphate hydrolases"/>
    <property type="match status" value="1"/>
</dbReference>
<feature type="compositionally biased region" description="Basic residues" evidence="2">
    <location>
        <begin position="10"/>
        <end position="27"/>
    </location>
</feature>
<evidence type="ECO:0000259" key="3">
    <source>
        <dbReference type="PROSITE" id="PS50837"/>
    </source>
</evidence>
<keyword evidence="1" id="KW-0677">Repeat</keyword>
<evidence type="ECO:0000256" key="2">
    <source>
        <dbReference type="SAM" id="MobiDB-lite"/>
    </source>
</evidence>
<dbReference type="InterPro" id="IPR027417">
    <property type="entry name" value="P-loop_NTPase"/>
</dbReference>
<dbReference type="AlphaFoldDB" id="A0AAN6STY2"/>